<feature type="non-terminal residue" evidence="2">
    <location>
        <position position="1"/>
    </location>
</feature>
<organism evidence="2 3">
    <name type="scientific">Puccinia striiformis f. sp. tritici PST-78</name>
    <dbReference type="NCBI Taxonomy" id="1165861"/>
    <lineage>
        <taxon>Eukaryota</taxon>
        <taxon>Fungi</taxon>
        <taxon>Dikarya</taxon>
        <taxon>Basidiomycota</taxon>
        <taxon>Pucciniomycotina</taxon>
        <taxon>Pucciniomycetes</taxon>
        <taxon>Pucciniales</taxon>
        <taxon>Pucciniaceae</taxon>
        <taxon>Puccinia</taxon>
    </lineage>
</organism>
<comment type="caution">
    <text evidence="2">The sequence shown here is derived from an EMBL/GenBank/DDBJ whole genome shotgun (WGS) entry which is preliminary data.</text>
</comment>
<dbReference type="Proteomes" id="UP000054564">
    <property type="component" value="Unassembled WGS sequence"/>
</dbReference>
<feature type="compositionally biased region" description="Polar residues" evidence="1">
    <location>
        <begin position="1"/>
        <end position="30"/>
    </location>
</feature>
<dbReference type="AlphaFoldDB" id="A0A0L0UMS6"/>
<evidence type="ECO:0000256" key="1">
    <source>
        <dbReference type="SAM" id="MobiDB-lite"/>
    </source>
</evidence>
<feature type="region of interest" description="Disordered" evidence="1">
    <location>
        <begin position="1"/>
        <end position="45"/>
    </location>
</feature>
<name>A0A0L0UMS6_9BASI</name>
<sequence length="190" mass="21482">TSRAALNNPSVTQSENSNQHTITADTPTDVPQSDNNAQQPQQNDNQLRTIVNAIIAENQTTLIENIENRLHALFENKIEDALSQLQINRPDLNYQINNPPNQHIHNPIVEWPQEMPTFNSNRPSTRRSVDSSSITTSSKVAQLISNWDIKFNGTHSLSVANFIYRIETQVTDTLDGNFNILCENAHYLFC</sequence>
<gene>
    <name evidence="2" type="ORF">PSTG_18248</name>
</gene>
<feature type="non-terminal residue" evidence="2">
    <location>
        <position position="190"/>
    </location>
</feature>
<evidence type="ECO:0000313" key="3">
    <source>
        <dbReference type="Proteomes" id="UP000054564"/>
    </source>
</evidence>
<accession>A0A0L0UMS6</accession>
<protein>
    <submittedName>
        <fullName evidence="2">Uncharacterized protein</fullName>
    </submittedName>
</protein>
<keyword evidence="3" id="KW-1185">Reference proteome</keyword>
<dbReference type="EMBL" id="AJIL01002290">
    <property type="protein sequence ID" value="KNE88352.1"/>
    <property type="molecule type" value="Genomic_DNA"/>
</dbReference>
<feature type="compositionally biased region" description="Low complexity" evidence="1">
    <location>
        <begin position="31"/>
        <end position="45"/>
    </location>
</feature>
<reference evidence="3" key="1">
    <citation type="submission" date="2014-03" db="EMBL/GenBank/DDBJ databases">
        <title>The Genome Sequence of Puccinia striiformis f. sp. tritici PST-78.</title>
        <authorList>
            <consortium name="The Broad Institute Genome Sequencing Platform"/>
            <person name="Cuomo C."/>
            <person name="Hulbert S."/>
            <person name="Chen X."/>
            <person name="Walker B."/>
            <person name="Young S.K."/>
            <person name="Zeng Q."/>
            <person name="Gargeya S."/>
            <person name="Fitzgerald M."/>
            <person name="Haas B."/>
            <person name="Abouelleil A."/>
            <person name="Alvarado L."/>
            <person name="Arachchi H.M."/>
            <person name="Berlin A.M."/>
            <person name="Chapman S.B."/>
            <person name="Goldberg J."/>
            <person name="Griggs A."/>
            <person name="Gujja S."/>
            <person name="Hansen M."/>
            <person name="Howarth C."/>
            <person name="Imamovic A."/>
            <person name="Larimer J."/>
            <person name="McCowan C."/>
            <person name="Montmayeur A."/>
            <person name="Murphy C."/>
            <person name="Neiman D."/>
            <person name="Pearson M."/>
            <person name="Priest M."/>
            <person name="Roberts A."/>
            <person name="Saif S."/>
            <person name="Shea T."/>
            <person name="Sisk P."/>
            <person name="Sykes S."/>
            <person name="Wortman J."/>
            <person name="Nusbaum C."/>
            <person name="Birren B."/>
        </authorList>
    </citation>
    <scope>NUCLEOTIDE SEQUENCE [LARGE SCALE GENOMIC DNA]</scope>
    <source>
        <strain evidence="3">race PST-78</strain>
    </source>
</reference>
<proteinExistence type="predicted"/>
<evidence type="ECO:0000313" key="2">
    <source>
        <dbReference type="EMBL" id="KNE88352.1"/>
    </source>
</evidence>